<dbReference type="GO" id="GO:0008270">
    <property type="term" value="F:zinc ion binding"/>
    <property type="evidence" value="ECO:0007669"/>
    <property type="project" value="UniProtKB-KW"/>
</dbReference>
<dbReference type="eggNOG" id="KOG1121">
    <property type="taxonomic scope" value="Eukaryota"/>
</dbReference>
<evidence type="ECO:0000256" key="6">
    <source>
        <dbReference type="ARBA" id="ARBA00023163"/>
    </source>
</evidence>
<protein>
    <recommendedName>
        <fullName evidence="10">BED-type domain-containing protein</fullName>
    </recommendedName>
</protein>
<evidence type="ECO:0000256" key="3">
    <source>
        <dbReference type="ARBA" id="ARBA00022771"/>
    </source>
</evidence>
<dbReference type="AlphaFoldDB" id="J3KUK2"/>
<accession>J3KUK2</accession>
<keyword evidence="4" id="KW-0862">Zinc</keyword>
<evidence type="ECO:0000259" key="10">
    <source>
        <dbReference type="PROSITE" id="PS50808"/>
    </source>
</evidence>
<dbReference type="STRING" id="4533.J3KUK2"/>
<keyword evidence="7" id="KW-0539">Nucleus</keyword>
<dbReference type="OMA" id="NTHMRIC"/>
<dbReference type="PROSITE" id="PS50808">
    <property type="entry name" value="ZF_BED"/>
    <property type="match status" value="1"/>
</dbReference>
<evidence type="ECO:0000313" key="11">
    <source>
        <dbReference type="EnsemblPlants" id="OB0058G10030.1"/>
    </source>
</evidence>
<feature type="domain" description="BED-type" evidence="10">
    <location>
        <begin position="127"/>
        <end position="188"/>
    </location>
</feature>
<dbReference type="PANTHER" id="PTHR46481:SF10">
    <property type="entry name" value="ZINC FINGER BED DOMAIN-CONTAINING PROTEIN 39"/>
    <property type="match status" value="1"/>
</dbReference>
<name>J3KUK2_ORYBR</name>
<evidence type="ECO:0000256" key="9">
    <source>
        <dbReference type="SAM" id="MobiDB-lite"/>
    </source>
</evidence>
<evidence type="ECO:0000256" key="5">
    <source>
        <dbReference type="ARBA" id="ARBA00023015"/>
    </source>
</evidence>
<keyword evidence="5" id="KW-0805">Transcription regulation</keyword>
<keyword evidence="2" id="KW-0479">Metal-binding</keyword>
<organism evidence="11">
    <name type="scientific">Oryza brachyantha</name>
    <name type="common">malo sina</name>
    <dbReference type="NCBI Taxonomy" id="4533"/>
    <lineage>
        <taxon>Eukaryota</taxon>
        <taxon>Viridiplantae</taxon>
        <taxon>Streptophyta</taxon>
        <taxon>Embryophyta</taxon>
        <taxon>Tracheophyta</taxon>
        <taxon>Spermatophyta</taxon>
        <taxon>Magnoliopsida</taxon>
        <taxon>Liliopsida</taxon>
        <taxon>Poales</taxon>
        <taxon>Poaceae</taxon>
        <taxon>BOP clade</taxon>
        <taxon>Oryzoideae</taxon>
        <taxon>Oryzeae</taxon>
        <taxon>Oryzinae</taxon>
        <taxon>Oryza</taxon>
    </lineage>
</organism>
<dbReference type="Gramene" id="OB0058G10030.1">
    <property type="protein sequence ID" value="OB0058G10030.1"/>
    <property type="gene ID" value="OB0058G10030"/>
</dbReference>
<evidence type="ECO:0000256" key="4">
    <source>
        <dbReference type="ARBA" id="ARBA00022833"/>
    </source>
</evidence>
<dbReference type="GO" id="GO:0005634">
    <property type="term" value="C:nucleus"/>
    <property type="evidence" value="ECO:0007669"/>
    <property type="project" value="UniProtKB-SubCell"/>
</dbReference>
<reference evidence="11" key="1">
    <citation type="submission" date="2015-06" db="UniProtKB">
        <authorList>
            <consortium name="EnsemblPlants"/>
        </authorList>
    </citation>
    <scope>IDENTIFICATION</scope>
</reference>
<keyword evidence="12" id="KW-1185">Reference proteome</keyword>
<dbReference type="GO" id="GO:0003677">
    <property type="term" value="F:DNA binding"/>
    <property type="evidence" value="ECO:0007669"/>
    <property type="project" value="InterPro"/>
</dbReference>
<evidence type="ECO:0000256" key="2">
    <source>
        <dbReference type="ARBA" id="ARBA00022723"/>
    </source>
</evidence>
<keyword evidence="6" id="KW-0804">Transcription</keyword>
<feature type="region of interest" description="Disordered" evidence="9">
    <location>
        <begin position="1"/>
        <end position="21"/>
    </location>
</feature>
<dbReference type="InterPro" id="IPR003656">
    <property type="entry name" value="Znf_BED"/>
</dbReference>
<dbReference type="EnsemblPlants" id="OB0058G10030.1">
    <property type="protein sequence ID" value="OB0058G10030.1"/>
    <property type="gene ID" value="OB0058G10030"/>
</dbReference>
<comment type="subcellular location">
    <subcellularLocation>
        <location evidence="1">Nucleus</location>
    </subcellularLocation>
</comment>
<proteinExistence type="predicted"/>
<evidence type="ECO:0000313" key="12">
    <source>
        <dbReference type="Proteomes" id="UP000006038"/>
    </source>
</evidence>
<dbReference type="HOGENOM" id="CLU_009123_19_3_1"/>
<feature type="region of interest" description="Disordered" evidence="9">
    <location>
        <begin position="70"/>
        <end position="113"/>
    </location>
</feature>
<dbReference type="InterPro" id="IPR012337">
    <property type="entry name" value="RNaseH-like_sf"/>
</dbReference>
<dbReference type="SUPFAM" id="SSF53098">
    <property type="entry name" value="Ribonuclease H-like"/>
    <property type="match status" value="1"/>
</dbReference>
<evidence type="ECO:0000256" key="1">
    <source>
        <dbReference type="ARBA" id="ARBA00004123"/>
    </source>
</evidence>
<dbReference type="Proteomes" id="UP000006038">
    <property type="component" value="Unassembled WGS sequence"/>
</dbReference>
<keyword evidence="3 8" id="KW-0863">Zinc-finger</keyword>
<dbReference type="InterPro" id="IPR052035">
    <property type="entry name" value="ZnF_BED_domain_contain"/>
</dbReference>
<dbReference type="SMART" id="SM00614">
    <property type="entry name" value="ZnF_BED"/>
    <property type="match status" value="1"/>
</dbReference>
<evidence type="ECO:0000256" key="8">
    <source>
        <dbReference type="PROSITE-ProRule" id="PRU00027"/>
    </source>
</evidence>
<feature type="compositionally biased region" description="Basic and acidic residues" evidence="9">
    <location>
        <begin position="100"/>
        <end position="109"/>
    </location>
</feature>
<evidence type="ECO:0000256" key="7">
    <source>
        <dbReference type="ARBA" id="ARBA00023242"/>
    </source>
</evidence>
<dbReference type="PANTHER" id="PTHR46481">
    <property type="entry name" value="ZINC FINGER BED DOMAIN-CONTAINING PROTEIN 4"/>
    <property type="match status" value="1"/>
</dbReference>
<sequence>MKRYKYDQTRQEKSRTNTHDDVNSKVIGASISSTACASTPAVAAAISSDMVTKTTDVSVTISPVVHLSDYENSEGNSFNHNDEMSEPSCGEASADSSNDVTRRESTGKCKREKKMKASTAVAGLKGRKRSDCWNNFEEVKVPSSVKPGETEMKAKCKFCFSLYGYKPRGATSHLGKHMKKCTTYLNKLAKKRSQALLNYSADKGDSNLPLIVTPSEYNHDETHKIIAKIIIVHEYPFRMVEHTWFNIVLWYLNPAYQFIGRKTIRGDCLKVFHSEKESLIKSLRSVEMISLTCDLWTSNQNLCYMAVVTHYIDRNWSMQCRVLNFMELDPPHTGNVIGQDIFECLAEWKIEGKIITITLDNASNNDVALQNLKAKLSATRLSVFNAIYFHVCCCAHIINLIVNDGRQPLAPLTKNIRDTVKYIKESPSRMHKFVQICRSLSIEMGPELKLDVSTRWSSTYHMLRTCIAYRGALVSYADTDFNYAW</sequence>